<gene>
    <name evidence="5" type="ORF">CCMP2556_LOCUS53233</name>
</gene>
<dbReference type="InterPro" id="IPR013128">
    <property type="entry name" value="Peptidase_C1A"/>
</dbReference>
<keyword evidence="2" id="KW-0865">Zymogen</keyword>
<evidence type="ECO:0000313" key="6">
    <source>
        <dbReference type="Proteomes" id="UP001642484"/>
    </source>
</evidence>
<accession>A0ABP0SSK0</accession>
<dbReference type="SMART" id="SM00645">
    <property type="entry name" value="Pept_C1"/>
    <property type="match status" value="1"/>
</dbReference>
<protein>
    <recommendedName>
        <fullName evidence="4">Peptidase C1A papain C-terminal domain-containing protein</fullName>
    </recommendedName>
</protein>
<feature type="domain" description="Peptidase C1A papain C-terminal" evidence="4">
    <location>
        <begin position="538"/>
        <end position="810"/>
    </location>
</feature>
<dbReference type="EMBL" id="CAXAMN010028106">
    <property type="protein sequence ID" value="CAK9115155.1"/>
    <property type="molecule type" value="Genomic_DNA"/>
</dbReference>
<dbReference type="PROSITE" id="PS00639">
    <property type="entry name" value="THIOL_PROTEASE_HIS"/>
    <property type="match status" value="1"/>
</dbReference>
<dbReference type="CDD" id="cd02620">
    <property type="entry name" value="Peptidase_C1A_CathepsinB"/>
    <property type="match status" value="1"/>
</dbReference>
<dbReference type="Gene3D" id="3.90.70.10">
    <property type="entry name" value="Cysteine proteinases"/>
    <property type="match status" value="1"/>
</dbReference>
<dbReference type="InterPro" id="IPR038765">
    <property type="entry name" value="Papain-like_cys_pep_sf"/>
</dbReference>
<keyword evidence="6" id="KW-1185">Reference proteome</keyword>
<dbReference type="InterPro" id="IPR000169">
    <property type="entry name" value="Pept_cys_AS"/>
</dbReference>
<feature type="compositionally biased region" description="Acidic residues" evidence="3">
    <location>
        <begin position="223"/>
        <end position="233"/>
    </location>
</feature>
<dbReference type="InterPro" id="IPR000668">
    <property type="entry name" value="Peptidase_C1A_C"/>
</dbReference>
<proteinExistence type="inferred from homology"/>
<comment type="caution">
    <text evidence="5">The sequence shown here is derived from an EMBL/GenBank/DDBJ whole genome shotgun (WGS) entry which is preliminary data.</text>
</comment>
<evidence type="ECO:0000313" key="5">
    <source>
        <dbReference type="EMBL" id="CAK9115155.1"/>
    </source>
</evidence>
<dbReference type="InterPro" id="IPR025660">
    <property type="entry name" value="Pept_his_AS"/>
</dbReference>
<dbReference type="PRINTS" id="PR00705">
    <property type="entry name" value="PAPAIN"/>
</dbReference>
<dbReference type="PANTHER" id="PTHR12411">
    <property type="entry name" value="CYSTEINE PROTEASE FAMILY C1-RELATED"/>
    <property type="match status" value="1"/>
</dbReference>
<dbReference type="PROSITE" id="PS00139">
    <property type="entry name" value="THIOL_PROTEASE_CYS"/>
    <property type="match status" value="1"/>
</dbReference>
<reference evidence="5 6" key="1">
    <citation type="submission" date="2024-02" db="EMBL/GenBank/DDBJ databases">
        <authorList>
            <person name="Chen Y."/>
            <person name="Shah S."/>
            <person name="Dougan E. K."/>
            <person name="Thang M."/>
            <person name="Chan C."/>
        </authorList>
    </citation>
    <scope>NUCLEOTIDE SEQUENCE [LARGE SCALE GENOMIC DNA]</scope>
</reference>
<sequence length="824" mass="91290">MPAQYAKFSFSLADVTCFAETDETDETFLTKSRIWQDTLSLPRSAQLQCIAFAFSLLGSESVTTSSLWPVSLGQIDAMRVWRVCFLALLCSAGLAVRTRHGNTSNSSKPASKVRPQLQLSFGGIVELSSDGSQRMKILAEESKLMIIMEALKASNHSNPTAVPNDRTIVDVSGFARHEHQHFFNETVCYTFDLFPGEGVMLPSQWQWKHLASHGQLFRNDKEEDKDDDEEEEKPPENRSDDINATEKSIMMKKEIKKLIFLSAMSDVFGAPLQFYDRASAVEGVQQIAGKHCTVWQLNESRTMRMGRLVEAGDGTEGCSELVNASCKAGEWASLFLRHSLGDRPSIQLQSLLTQRAGLGRGLATMTAIFDFCVTEQGELLSTEALYKLTYQRKADETHNETRRTNQSAVASRAVSRQEAEEAGSYTVFERKSGSKLIQALPRPNGLELSATFGVAGGECVNLKQGRVGQKELDAELNGKDRLQRINREASGHWETDAYDFWDGVKVKEMLPSLGTEMGPLKLPLRSAPASFLRNGSSPPESFDARAHWPKCNSIGLIRNQGPCGSCWAVAAATVMTDRFCVAAMQHQSWMQIAASDDQLEDLEALCLSPELMVQCDDTNNGCGGGRLDDAWIFLKNHGIPKETCAPYMHCPVPIQRSCEYGWEKRPFIPLTATAEQKKEKKICFGRCADGSSMSFFKVGEAYAAARPRDVQALQREVMQGGPVEVAFFVFSDFMSYRSGVYFRTPGAYGPLGGHAVRLLGWGTQEELKKEPVDYWLLANSYSPLWGMHGLFKMRRGQNECGIESTPAAGTPDLDTLFPVKAEES</sequence>
<feature type="region of interest" description="Disordered" evidence="3">
    <location>
        <begin position="218"/>
        <end position="245"/>
    </location>
</feature>
<evidence type="ECO:0000256" key="1">
    <source>
        <dbReference type="ARBA" id="ARBA00008455"/>
    </source>
</evidence>
<dbReference type="Proteomes" id="UP001642484">
    <property type="component" value="Unassembled WGS sequence"/>
</dbReference>
<evidence type="ECO:0000256" key="3">
    <source>
        <dbReference type="SAM" id="MobiDB-lite"/>
    </source>
</evidence>
<dbReference type="SUPFAM" id="SSF54001">
    <property type="entry name" value="Cysteine proteinases"/>
    <property type="match status" value="1"/>
</dbReference>
<name>A0ABP0SSK0_9DINO</name>
<evidence type="ECO:0000259" key="4">
    <source>
        <dbReference type="SMART" id="SM00645"/>
    </source>
</evidence>
<dbReference type="Pfam" id="PF00112">
    <property type="entry name" value="Peptidase_C1"/>
    <property type="match status" value="1"/>
</dbReference>
<comment type="similarity">
    <text evidence="1">Belongs to the peptidase C1 family.</text>
</comment>
<feature type="region of interest" description="Disordered" evidence="3">
    <location>
        <begin position="396"/>
        <end position="415"/>
    </location>
</feature>
<organism evidence="5 6">
    <name type="scientific">Durusdinium trenchii</name>
    <dbReference type="NCBI Taxonomy" id="1381693"/>
    <lineage>
        <taxon>Eukaryota</taxon>
        <taxon>Sar</taxon>
        <taxon>Alveolata</taxon>
        <taxon>Dinophyceae</taxon>
        <taxon>Suessiales</taxon>
        <taxon>Symbiodiniaceae</taxon>
        <taxon>Durusdinium</taxon>
    </lineage>
</organism>
<evidence type="ECO:0000256" key="2">
    <source>
        <dbReference type="ARBA" id="ARBA00023145"/>
    </source>
</evidence>